<organism evidence="4 5">
    <name type="scientific">Algibacter miyuki</name>
    <dbReference type="NCBI Taxonomy" id="1306933"/>
    <lineage>
        <taxon>Bacteria</taxon>
        <taxon>Pseudomonadati</taxon>
        <taxon>Bacteroidota</taxon>
        <taxon>Flavobacteriia</taxon>
        <taxon>Flavobacteriales</taxon>
        <taxon>Flavobacteriaceae</taxon>
        <taxon>Algibacter</taxon>
    </lineage>
</organism>
<keyword evidence="1" id="KW-0433">Leucine-rich repeat</keyword>
<accession>A0ABV5GX81</accession>
<keyword evidence="2" id="KW-0677">Repeat</keyword>
<dbReference type="InterPro" id="IPR052574">
    <property type="entry name" value="CDIRP"/>
</dbReference>
<keyword evidence="3" id="KW-0732">Signal</keyword>
<dbReference type="SUPFAM" id="SSF52058">
    <property type="entry name" value="L domain-like"/>
    <property type="match status" value="1"/>
</dbReference>
<feature type="signal peptide" evidence="3">
    <location>
        <begin position="1"/>
        <end position="22"/>
    </location>
</feature>
<dbReference type="NCBIfam" id="TIGR04131">
    <property type="entry name" value="Bac_Flav_CTERM"/>
    <property type="match status" value="1"/>
</dbReference>
<dbReference type="EMBL" id="JBHMFA010000001">
    <property type="protein sequence ID" value="MFB9103640.1"/>
    <property type="molecule type" value="Genomic_DNA"/>
</dbReference>
<gene>
    <name evidence="4" type="ORF">ACFFU1_01920</name>
</gene>
<dbReference type="PANTHER" id="PTHR47566:SF1">
    <property type="entry name" value="PROTEIN NUD1"/>
    <property type="match status" value="1"/>
</dbReference>
<evidence type="ECO:0000313" key="4">
    <source>
        <dbReference type="EMBL" id="MFB9103640.1"/>
    </source>
</evidence>
<dbReference type="Proteomes" id="UP001589590">
    <property type="component" value="Unassembled WGS sequence"/>
</dbReference>
<keyword evidence="5" id="KW-1185">Reference proteome</keyword>
<dbReference type="Pfam" id="PF13585">
    <property type="entry name" value="CHU_C"/>
    <property type="match status" value="1"/>
</dbReference>
<name>A0ABV5GX81_9FLAO</name>
<dbReference type="PANTHER" id="PTHR47566">
    <property type="match status" value="1"/>
</dbReference>
<dbReference type="InterPro" id="IPR032675">
    <property type="entry name" value="LRR_dom_sf"/>
</dbReference>
<evidence type="ECO:0000256" key="3">
    <source>
        <dbReference type="SAM" id="SignalP"/>
    </source>
</evidence>
<evidence type="ECO:0000256" key="2">
    <source>
        <dbReference type="ARBA" id="ARBA00022737"/>
    </source>
</evidence>
<protein>
    <submittedName>
        <fullName evidence="4">T9SS type B sorting domain-containing protein</fullName>
    </submittedName>
</protein>
<dbReference type="RefSeq" id="WP_290269341.1">
    <property type="nucleotide sequence ID" value="NZ_JAUFQP010000007.1"/>
</dbReference>
<feature type="chain" id="PRO_5047144647" evidence="3">
    <location>
        <begin position="23"/>
        <end position="470"/>
    </location>
</feature>
<dbReference type="Gene3D" id="3.80.10.10">
    <property type="entry name" value="Ribonuclease Inhibitor"/>
    <property type="match status" value="1"/>
</dbReference>
<dbReference type="InterPro" id="IPR026341">
    <property type="entry name" value="T9SS_type_B"/>
</dbReference>
<evidence type="ECO:0000256" key="1">
    <source>
        <dbReference type="ARBA" id="ARBA00022614"/>
    </source>
</evidence>
<comment type="caution">
    <text evidence="4">The sequence shown here is derived from an EMBL/GenBank/DDBJ whole genome shotgun (WGS) entry which is preliminary data.</text>
</comment>
<sequence>MIHRKTYYLWVCLCTFTICIQAQNTAIPDANFEQALINLGFDSGPLDQLVPTVNISSITNLDVADSNISDLTGIADFKALSILNCSKNNISSLDISTNTQLTELYCNTNIISTLDVTTLPLLKIFWCDNNQLSELDINKNINLISLVCDANKLNYLQTNNNTKLTILSCANNQLNSLNISKNTNLNSLLVNNNELSFLDLSNQSILTILNCSFNNLVDLELAAVNKLRVLNCANNSIKQLDLSKNSDLTTLDCNTNDLCLLNLKNGINSKLNSVDFSFNTNLQCVVVDNVSNNHSGWQPSTFSSYVNSAADCTINVPVDTLNNVVGMSYTLPPLINGNYYTEPSGSGLKLSPGEVINKSQTIFIYNETVCDTNQSFFTVTILGEGFYIPKYFTPNNDGNHDFWQVYDALNLVERIHIFNRNGKLLKSMDSKNLGWNGLYNNQPMPSTDYWYVITLKTKETLKGHFTLKRF</sequence>
<proteinExistence type="predicted"/>
<evidence type="ECO:0000313" key="5">
    <source>
        <dbReference type="Proteomes" id="UP001589590"/>
    </source>
</evidence>
<reference evidence="4 5" key="1">
    <citation type="submission" date="2024-09" db="EMBL/GenBank/DDBJ databases">
        <authorList>
            <person name="Sun Q."/>
            <person name="Mori K."/>
        </authorList>
    </citation>
    <scope>NUCLEOTIDE SEQUENCE [LARGE SCALE GENOMIC DNA]</scope>
    <source>
        <strain evidence="4 5">CECT 8300</strain>
    </source>
</reference>